<organism evidence="3 4">
    <name type="scientific">Chthoniobacter flavus Ellin428</name>
    <dbReference type="NCBI Taxonomy" id="497964"/>
    <lineage>
        <taxon>Bacteria</taxon>
        <taxon>Pseudomonadati</taxon>
        <taxon>Verrucomicrobiota</taxon>
        <taxon>Spartobacteria</taxon>
        <taxon>Chthoniobacterales</taxon>
        <taxon>Chthoniobacteraceae</taxon>
        <taxon>Chthoniobacter</taxon>
    </lineage>
</organism>
<dbReference type="RefSeq" id="WP_006981120.1">
    <property type="nucleotide sequence ID" value="NZ_ABVL01000011.1"/>
</dbReference>
<evidence type="ECO:0000313" key="4">
    <source>
        <dbReference type="Proteomes" id="UP000005824"/>
    </source>
</evidence>
<accession>B4D4F7</accession>
<dbReference type="Proteomes" id="UP000005824">
    <property type="component" value="Unassembled WGS sequence"/>
</dbReference>
<sequence length="484" mass="51099">MHRASAQSGSTIVLALVFVGILLGIGSVTISVLQSRYRQVHQNASWEEALLTAEAGIDIAVNEMRKELYDPTNAWSGWSNSPDATSAATPDPTTGSAYYTSKVFVRETEGGQRSYAKIAVDAPSFLRDATGEQWYRIRSLGVAEVPGGAVVAGDKLDLELRKFDLNVDHRSGERVFRPQATRLIEAIVKPVGTFRLALFGGQTISLNNHNVVVDSYDSRDPAKSTNGVYDPAKRQQNGNIATNGTLIDAGGAHVYGSAATNGGTVLDATNVTGDVRDDFYQELFAVNRPNVTPDVGTPTYVSSSTTLDAKAGDPAQFLLGNVQLSGQDTLRIRGAADGSPTYAQIVVTGDVSTSGQASIQLDPGVNLRIFVAGNVNITGNGILNPNSALNLQVYGIDRGTNADGSPQNPGTVTIAGNGGFSGTVYAPTYNVTMTGGGNTDNIYGAFIGWTVTMTGIQAVHYDEALGDGGLISDYKVVSWFEDAR</sequence>
<keyword evidence="1" id="KW-0812">Transmembrane</keyword>
<evidence type="ECO:0000259" key="2">
    <source>
        <dbReference type="Pfam" id="PF23981"/>
    </source>
</evidence>
<keyword evidence="4" id="KW-1185">Reference proteome</keyword>
<keyword evidence="1" id="KW-1133">Transmembrane helix</keyword>
<feature type="transmembrane region" description="Helical" evidence="1">
    <location>
        <begin position="12"/>
        <end position="33"/>
    </location>
</feature>
<dbReference type="Pfam" id="PF23981">
    <property type="entry name" value="DUF7305"/>
    <property type="match status" value="1"/>
</dbReference>
<name>B4D4F7_9BACT</name>
<dbReference type="STRING" id="497964.CfE428DRAFT_3795"/>
<dbReference type="eggNOG" id="COG4726">
    <property type="taxonomic scope" value="Bacteria"/>
</dbReference>
<proteinExistence type="predicted"/>
<feature type="domain" description="DUF7305" evidence="2">
    <location>
        <begin position="343"/>
        <end position="466"/>
    </location>
</feature>
<evidence type="ECO:0000256" key="1">
    <source>
        <dbReference type="SAM" id="Phobius"/>
    </source>
</evidence>
<keyword evidence="1" id="KW-0472">Membrane</keyword>
<evidence type="ECO:0000313" key="3">
    <source>
        <dbReference type="EMBL" id="EDY18758.1"/>
    </source>
</evidence>
<dbReference type="AlphaFoldDB" id="B4D4F7"/>
<dbReference type="EMBL" id="ABVL01000011">
    <property type="protein sequence ID" value="EDY18758.1"/>
    <property type="molecule type" value="Genomic_DNA"/>
</dbReference>
<reference evidence="3 4" key="1">
    <citation type="journal article" date="2011" name="J. Bacteriol.">
        <title>Genome sequence of Chthoniobacter flavus Ellin428, an aerobic heterotrophic soil bacterium.</title>
        <authorList>
            <person name="Kant R."/>
            <person name="van Passel M.W."/>
            <person name="Palva A."/>
            <person name="Lucas S."/>
            <person name="Lapidus A."/>
            <person name="Glavina Del Rio T."/>
            <person name="Dalin E."/>
            <person name="Tice H."/>
            <person name="Bruce D."/>
            <person name="Goodwin L."/>
            <person name="Pitluck S."/>
            <person name="Larimer F.W."/>
            <person name="Land M.L."/>
            <person name="Hauser L."/>
            <person name="Sangwan P."/>
            <person name="de Vos W.M."/>
            <person name="Janssen P.H."/>
            <person name="Smidt H."/>
        </authorList>
    </citation>
    <scope>NUCLEOTIDE SEQUENCE [LARGE SCALE GENOMIC DNA]</scope>
    <source>
        <strain evidence="3 4">Ellin428</strain>
    </source>
</reference>
<gene>
    <name evidence="3" type="ORF">CfE428DRAFT_3795</name>
</gene>
<dbReference type="InParanoid" id="B4D4F7"/>
<comment type="caution">
    <text evidence="3">The sequence shown here is derived from an EMBL/GenBank/DDBJ whole genome shotgun (WGS) entry which is preliminary data.</text>
</comment>
<dbReference type="InterPro" id="IPR055729">
    <property type="entry name" value="DUF7305"/>
</dbReference>
<protein>
    <recommendedName>
        <fullName evidence="2">DUF7305 domain-containing protein</fullName>
    </recommendedName>
</protein>